<dbReference type="PANTHER" id="PTHR41287">
    <property type="match status" value="1"/>
</dbReference>
<evidence type="ECO:0000313" key="2">
    <source>
        <dbReference type="EMBL" id="CAB4180309.1"/>
    </source>
</evidence>
<organism evidence="1">
    <name type="scientific">uncultured Caudovirales phage</name>
    <dbReference type="NCBI Taxonomy" id="2100421"/>
    <lineage>
        <taxon>Viruses</taxon>
        <taxon>Duplodnaviria</taxon>
        <taxon>Heunggongvirae</taxon>
        <taxon>Uroviricota</taxon>
        <taxon>Caudoviricetes</taxon>
        <taxon>Peduoviridae</taxon>
        <taxon>Maltschvirus</taxon>
        <taxon>Maltschvirus maltsch</taxon>
    </lineage>
</organism>
<dbReference type="EMBL" id="LR796992">
    <property type="protein sequence ID" value="CAB4180309.1"/>
    <property type="molecule type" value="Genomic_DNA"/>
</dbReference>
<dbReference type="Gene3D" id="3.30.420.240">
    <property type="match status" value="1"/>
</dbReference>
<dbReference type="EMBL" id="LR797521">
    <property type="protein sequence ID" value="CAB4222186.1"/>
    <property type="molecule type" value="Genomic_DNA"/>
</dbReference>
<reference evidence="1" key="1">
    <citation type="submission" date="2020-05" db="EMBL/GenBank/DDBJ databases">
        <authorList>
            <person name="Chiriac C."/>
            <person name="Salcher M."/>
            <person name="Ghai R."/>
            <person name="Kavagutti S V."/>
        </authorList>
    </citation>
    <scope>NUCLEOTIDE SEQUENCE</scope>
</reference>
<protein>
    <submittedName>
        <fullName evidence="1">Terminase large subunit, Lambdalikevirus-type</fullName>
    </submittedName>
</protein>
<evidence type="ECO:0000313" key="3">
    <source>
        <dbReference type="EMBL" id="CAB4222186.1"/>
    </source>
</evidence>
<proteinExistence type="predicted"/>
<dbReference type="PANTHER" id="PTHR41287:SF1">
    <property type="entry name" value="PROTEIN YMFN"/>
    <property type="match status" value="1"/>
</dbReference>
<sequence length="387" mass="43235">MSQTRQLSLDTFKQTVDMAESLDWMRKRIKRVSRTNGQEELEVYCHHYPQSCNTKCERLRKYAIRAATSEGPRGSTADLLYVDELREIDETTWAAVTPITRARPNAQVYWTSNAGDLNSKVLNEQRRRALTFESSRMGYYEYSAPPGSDVNDEKAWAMANPAMGYTVNIQNIRDASIFDSKDAFKTESLCMWVDALDSPWPMDMWNSGEQDVSLEDELPTWMAIDLSFNRELACLVTIQERSDGLAVFLHEWKREGGINDLELTGELATLARRYRPRKFAYDPNTAGYIAPRLAQAGIATEPTPWASAGFAISCDQTLNAMQSGKFIHPGQPTLHSHLVSCARRPASDGGWRIARRAAQVPITAAVALVMAAGHACAPQQSVTIISG</sequence>
<name>A0A6J5PB68_9CAUD</name>
<dbReference type="InterPro" id="IPR005021">
    <property type="entry name" value="Terminase_largesu-like"/>
</dbReference>
<evidence type="ECO:0000313" key="1">
    <source>
        <dbReference type="EMBL" id="CAB4168342.1"/>
    </source>
</evidence>
<accession>A0A6J5PB68</accession>
<dbReference type="InterPro" id="IPR027417">
    <property type="entry name" value="P-loop_NTPase"/>
</dbReference>
<gene>
    <name evidence="2" type="ORF">UFOVP1044_18</name>
    <name evidence="3" type="ORF">UFOVP1654_22</name>
    <name evidence="1" type="ORF">UFOVP878_6</name>
</gene>
<dbReference type="Gene3D" id="3.40.50.300">
    <property type="entry name" value="P-loop containing nucleotide triphosphate hydrolases"/>
    <property type="match status" value="1"/>
</dbReference>
<dbReference type="EMBL" id="LR796824">
    <property type="protein sequence ID" value="CAB4168342.1"/>
    <property type="molecule type" value="Genomic_DNA"/>
</dbReference>